<dbReference type="EMBL" id="JANPWB010000005">
    <property type="protein sequence ID" value="KAJ1186520.1"/>
    <property type="molecule type" value="Genomic_DNA"/>
</dbReference>
<protein>
    <submittedName>
        <fullName evidence="1">Uncharacterized protein</fullName>
    </submittedName>
</protein>
<dbReference type="AlphaFoldDB" id="A0AAV7UC51"/>
<evidence type="ECO:0000313" key="1">
    <source>
        <dbReference type="EMBL" id="KAJ1186520.1"/>
    </source>
</evidence>
<accession>A0AAV7UC51</accession>
<evidence type="ECO:0000313" key="2">
    <source>
        <dbReference type="Proteomes" id="UP001066276"/>
    </source>
</evidence>
<keyword evidence="2" id="KW-1185">Reference proteome</keyword>
<dbReference type="Proteomes" id="UP001066276">
    <property type="component" value="Chromosome 3_1"/>
</dbReference>
<organism evidence="1 2">
    <name type="scientific">Pleurodeles waltl</name>
    <name type="common">Iberian ribbed newt</name>
    <dbReference type="NCBI Taxonomy" id="8319"/>
    <lineage>
        <taxon>Eukaryota</taxon>
        <taxon>Metazoa</taxon>
        <taxon>Chordata</taxon>
        <taxon>Craniata</taxon>
        <taxon>Vertebrata</taxon>
        <taxon>Euteleostomi</taxon>
        <taxon>Amphibia</taxon>
        <taxon>Batrachia</taxon>
        <taxon>Caudata</taxon>
        <taxon>Salamandroidea</taxon>
        <taxon>Salamandridae</taxon>
        <taxon>Pleurodelinae</taxon>
        <taxon>Pleurodeles</taxon>
    </lineage>
</organism>
<reference evidence="1" key="1">
    <citation type="journal article" date="2022" name="bioRxiv">
        <title>Sequencing and chromosome-scale assembly of the giantPleurodeles waltlgenome.</title>
        <authorList>
            <person name="Brown T."/>
            <person name="Elewa A."/>
            <person name="Iarovenko S."/>
            <person name="Subramanian E."/>
            <person name="Araus A.J."/>
            <person name="Petzold A."/>
            <person name="Susuki M."/>
            <person name="Suzuki K.-i.T."/>
            <person name="Hayashi T."/>
            <person name="Toyoda A."/>
            <person name="Oliveira C."/>
            <person name="Osipova E."/>
            <person name="Leigh N.D."/>
            <person name="Simon A."/>
            <person name="Yun M.H."/>
        </authorList>
    </citation>
    <scope>NUCLEOTIDE SEQUENCE</scope>
    <source>
        <strain evidence="1">20211129_DDA</strain>
        <tissue evidence="1">Liver</tissue>
    </source>
</reference>
<name>A0AAV7UC51_PLEWA</name>
<comment type="caution">
    <text evidence="1">The sequence shown here is derived from an EMBL/GenBank/DDBJ whole genome shotgun (WGS) entry which is preliminary data.</text>
</comment>
<gene>
    <name evidence="1" type="ORF">NDU88_003301</name>
</gene>
<sequence length="132" mass="14950">MRSLCDQRLLDAGARRGGPQQFGTYQLAYAIIAHITQRLECCYNGWVLSVESVYSYSGLGVQAPQFQIVNRARCIINALRLLFCQHRRPTQKHKQVSSSCCAASPDRLAMASVTERAELCAGIWRARRRAWF</sequence>
<proteinExistence type="predicted"/>